<name>A0AAE6FWR1_MYXXA</name>
<dbReference type="InterPro" id="IPR032577">
    <property type="entry name" value="DUF4920"/>
</dbReference>
<evidence type="ECO:0000256" key="1">
    <source>
        <dbReference type="SAM" id="MobiDB-lite"/>
    </source>
</evidence>
<sequence length="227" mass="23910">MTTFKRTSSACADGWTLVRGSPCRSKDFWLSGRGMNTLRTSLMLLVAVPLVALAGDKSSAKAGKAAEADCHHPPAPQAQTAPKAEGAPAAAAPANDGWKLTRGDPLKGAKAVKLADVLAKPQAHDGKTVLLEGQVRKACERKGCWMELAANGQDKGPGVRVTFKDYGFFVPLDSAGAQARVEGVLKVAELTDSRAQHYESEGAIVPRGADGKPREVQLVATGVELRR</sequence>
<organism evidence="2 3">
    <name type="scientific">Myxococcus xanthus</name>
    <dbReference type="NCBI Taxonomy" id="34"/>
    <lineage>
        <taxon>Bacteria</taxon>
        <taxon>Pseudomonadati</taxon>
        <taxon>Myxococcota</taxon>
        <taxon>Myxococcia</taxon>
        <taxon>Myxococcales</taxon>
        <taxon>Cystobacterineae</taxon>
        <taxon>Myxococcaceae</taxon>
        <taxon>Myxococcus</taxon>
    </lineage>
</organism>
<evidence type="ECO:0000313" key="2">
    <source>
        <dbReference type="EMBL" id="QDE66815.1"/>
    </source>
</evidence>
<feature type="region of interest" description="Disordered" evidence="1">
    <location>
        <begin position="64"/>
        <end position="100"/>
    </location>
</feature>
<dbReference type="AlphaFoldDB" id="A0AAE6FWR1"/>
<dbReference type="Pfam" id="PF16267">
    <property type="entry name" value="DUF4920"/>
    <property type="match status" value="1"/>
</dbReference>
<protein>
    <submittedName>
        <fullName evidence="2">DUF4920 domain-containing protein</fullName>
    </submittedName>
</protein>
<accession>A0AAE6FWR1</accession>
<feature type="compositionally biased region" description="Low complexity" evidence="1">
    <location>
        <begin position="77"/>
        <end position="94"/>
    </location>
</feature>
<evidence type="ECO:0000313" key="3">
    <source>
        <dbReference type="Proteomes" id="UP000320179"/>
    </source>
</evidence>
<dbReference type="EMBL" id="CP017174">
    <property type="protein sequence ID" value="QDE66815.1"/>
    <property type="molecule type" value="Genomic_DNA"/>
</dbReference>
<dbReference type="Proteomes" id="UP000320179">
    <property type="component" value="Chromosome"/>
</dbReference>
<gene>
    <name evidence="2" type="ORF">BHS09_07185</name>
</gene>
<proteinExistence type="predicted"/>
<reference evidence="2 3" key="1">
    <citation type="journal article" date="2019" name="Science">
        <title>Social genes are selection hotspots in kin groups of a soil microbe.</title>
        <authorList>
            <person name="Wielgoss S."/>
            <person name="Wolfensberger R."/>
            <person name="Sun L."/>
            <person name="Fiegna F."/>
            <person name="Velicer G.J."/>
        </authorList>
    </citation>
    <scope>NUCLEOTIDE SEQUENCE [LARGE SCALE GENOMIC DNA]</scope>
    <source>
        <strain evidence="2 3">MC3.5.9c15</strain>
    </source>
</reference>